<gene>
    <name evidence="2" type="ORF">BU26DRAFT_122962</name>
</gene>
<keyword evidence="1" id="KW-0472">Membrane</keyword>
<sequence length="140" mass="15842">MRIEWVRNETPPTTDHILAGALGLRQVFEVCQAETAQTPNLPQPDLIRVAHHFHLLEEHEDGVNAHLFCTAHPHGLVCERIQNQQIHSFLLLPPALMCAPAYAVLLISIVQLVCAGPCEKRRTERIYIEGQYSELNFPFS</sequence>
<keyword evidence="1" id="KW-1133">Transmembrane helix</keyword>
<dbReference type="RefSeq" id="XP_033677962.1">
    <property type="nucleotide sequence ID" value="XM_033819544.1"/>
</dbReference>
<keyword evidence="1" id="KW-0812">Transmembrane</keyword>
<reference evidence="2" key="1">
    <citation type="journal article" date="2020" name="Stud. Mycol.">
        <title>101 Dothideomycetes genomes: a test case for predicting lifestyles and emergence of pathogens.</title>
        <authorList>
            <person name="Haridas S."/>
            <person name="Albert R."/>
            <person name="Binder M."/>
            <person name="Bloem J."/>
            <person name="Labutti K."/>
            <person name="Salamov A."/>
            <person name="Andreopoulos B."/>
            <person name="Baker S."/>
            <person name="Barry K."/>
            <person name="Bills G."/>
            <person name="Bluhm B."/>
            <person name="Cannon C."/>
            <person name="Castanera R."/>
            <person name="Culley D."/>
            <person name="Daum C."/>
            <person name="Ezra D."/>
            <person name="Gonzalez J."/>
            <person name="Henrissat B."/>
            <person name="Kuo A."/>
            <person name="Liang C."/>
            <person name="Lipzen A."/>
            <person name="Lutzoni F."/>
            <person name="Magnuson J."/>
            <person name="Mondo S."/>
            <person name="Nolan M."/>
            <person name="Ohm R."/>
            <person name="Pangilinan J."/>
            <person name="Park H.-J."/>
            <person name="Ramirez L."/>
            <person name="Alfaro M."/>
            <person name="Sun H."/>
            <person name="Tritt A."/>
            <person name="Yoshinaga Y."/>
            <person name="Zwiers L.-H."/>
            <person name="Turgeon B."/>
            <person name="Goodwin S."/>
            <person name="Spatafora J."/>
            <person name="Crous P."/>
            <person name="Grigoriev I."/>
        </authorList>
    </citation>
    <scope>NUCLEOTIDE SEQUENCE</scope>
    <source>
        <strain evidence="2">CBS 122368</strain>
    </source>
</reference>
<dbReference type="Proteomes" id="UP000800094">
    <property type="component" value="Unassembled WGS sequence"/>
</dbReference>
<keyword evidence="3" id="KW-1185">Reference proteome</keyword>
<feature type="transmembrane region" description="Helical" evidence="1">
    <location>
        <begin position="89"/>
        <end position="113"/>
    </location>
</feature>
<dbReference type="GeneID" id="54572874"/>
<dbReference type="AlphaFoldDB" id="A0A6A6HYV0"/>
<evidence type="ECO:0000313" key="2">
    <source>
        <dbReference type="EMBL" id="KAF2242958.1"/>
    </source>
</evidence>
<protein>
    <submittedName>
        <fullName evidence="2">Uncharacterized protein</fullName>
    </submittedName>
</protein>
<proteinExistence type="predicted"/>
<evidence type="ECO:0000256" key="1">
    <source>
        <dbReference type="SAM" id="Phobius"/>
    </source>
</evidence>
<evidence type="ECO:0000313" key="3">
    <source>
        <dbReference type="Proteomes" id="UP000800094"/>
    </source>
</evidence>
<organism evidence="2 3">
    <name type="scientific">Trematosphaeria pertusa</name>
    <dbReference type="NCBI Taxonomy" id="390896"/>
    <lineage>
        <taxon>Eukaryota</taxon>
        <taxon>Fungi</taxon>
        <taxon>Dikarya</taxon>
        <taxon>Ascomycota</taxon>
        <taxon>Pezizomycotina</taxon>
        <taxon>Dothideomycetes</taxon>
        <taxon>Pleosporomycetidae</taxon>
        <taxon>Pleosporales</taxon>
        <taxon>Massarineae</taxon>
        <taxon>Trematosphaeriaceae</taxon>
        <taxon>Trematosphaeria</taxon>
    </lineage>
</organism>
<name>A0A6A6HYV0_9PLEO</name>
<dbReference type="EMBL" id="ML987206">
    <property type="protein sequence ID" value="KAF2242958.1"/>
    <property type="molecule type" value="Genomic_DNA"/>
</dbReference>
<accession>A0A6A6HYV0</accession>